<keyword evidence="3" id="KW-0731">Sigma factor</keyword>
<dbReference type="InterPro" id="IPR039425">
    <property type="entry name" value="RNA_pol_sigma-70-like"/>
</dbReference>
<keyword evidence="5" id="KW-0804">Transcription</keyword>
<dbReference type="PANTHER" id="PTHR43133:SF50">
    <property type="entry name" value="ECF RNA POLYMERASE SIGMA FACTOR SIGM"/>
    <property type="match status" value="1"/>
</dbReference>
<sequence>MTGPQGDPSDVGPATAATVAGAAPQHRGDMSERDEQFTRYVQGRREHLRRSALVLCGDPATAEDLVQTTLTKLYVAWPRVAAMSAQDAYARRVLVNAHVDLTRRPWWRRERSAGDDLPDLAARADGAAVEDRDQLADALAALPPAMRRVVVLRYLWDLGVAETADLLGISSGTVKSQTSKGLAHLARALSPADPSSADQPTDTEHALDRQEVPR</sequence>
<comment type="caution">
    <text evidence="9">The sequence shown here is derived from an EMBL/GenBank/DDBJ whole genome shotgun (WGS) entry which is preliminary data.</text>
</comment>
<dbReference type="Gene3D" id="1.10.10.10">
    <property type="entry name" value="Winged helix-like DNA-binding domain superfamily/Winged helix DNA-binding domain"/>
    <property type="match status" value="1"/>
</dbReference>
<dbReference type="NCBIfam" id="TIGR02983">
    <property type="entry name" value="SigE-fam_strep"/>
    <property type="match status" value="1"/>
</dbReference>
<evidence type="ECO:0000256" key="4">
    <source>
        <dbReference type="ARBA" id="ARBA00023125"/>
    </source>
</evidence>
<dbReference type="SUPFAM" id="SSF88659">
    <property type="entry name" value="Sigma3 and sigma4 domains of RNA polymerase sigma factors"/>
    <property type="match status" value="1"/>
</dbReference>
<dbReference type="InterPro" id="IPR013325">
    <property type="entry name" value="RNA_pol_sigma_r2"/>
</dbReference>
<dbReference type="InterPro" id="IPR013324">
    <property type="entry name" value="RNA_pol_sigma_r3/r4-like"/>
</dbReference>
<feature type="region of interest" description="Disordered" evidence="6">
    <location>
        <begin position="1"/>
        <end position="33"/>
    </location>
</feature>
<dbReference type="Pfam" id="PF08281">
    <property type="entry name" value="Sigma70_r4_2"/>
    <property type="match status" value="1"/>
</dbReference>
<reference evidence="10" key="1">
    <citation type="journal article" date="2019" name="Int. J. Syst. Evol. Microbiol.">
        <title>The Global Catalogue of Microorganisms (GCM) 10K type strain sequencing project: providing services to taxonomists for standard genome sequencing and annotation.</title>
        <authorList>
            <consortium name="The Broad Institute Genomics Platform"/>
            <consortium name="The Broad Institute Genome Sequencing Center for Infectious Disease"/>
            <person name="Wu L."/>
            <person name="Ma J."/>
        </authorList>
    </citation>
    <scope>NUCLEOTIDE SEQUENCE [LARGE SCALE GENOMIC DNA]</scope>
    <source>
        <strain evidence="10">JCM 1365</strain>
    </source>
</reference>
<dbReference type="SUPFAM" id="SSF88946">
    <property type="entry name" value="Sigma2 domain of RNA polymerase sigma factors"/>
    <property type="match status" value="1"/>
</dbReference>
<evidence type="ECO:0000256" key="6">
    <source>
        <dbReference type="SAM" id="MobiDB-lite"/>
    </source>
</evidence>
<evidence type="ECO:0000259" key="8">
    <source>
        <dbReference type="Pfam" id="PF08281"/>
    </source>
</evidence>
<dbReference type="Proteomes" id="UP000623461">
    <property type="component" value="Unassembled WGS sequence"/>
</dbReference>
<evidence type="ECO:0008006" key="11">
    <source>
        <dbReference type="Google" id="ProtNLM"/>
    </source>
</evidence>
<feature type="domain" description="RNA polymerase sigma factor 70 region 4 type 2" evidence="8">
    <location>
        <begin position="133"/>
        <end position="185"/>
    </location>
</feature>
<feature type="compositionally biased region" description="Basic and acidic residues" evidence="6">
    <location>
        <begin position="202"/>
        <end position="214"/>
    </location>
</feature>
<evidence type="ECO:0000313" key="9">
    <source>
        <dbReference type="EMBL" id="GGM90180.1"/>
    </source>
</evidence>
<dbReference type="InterPro" id="IPR014284">
    <property type="entry name" value="RNA_pol_sigma-70_dom"/>
</dbReference>
<evidence type="ECO:0000259" key="7">
    <source>
        <dbReference type="Pfam" id="PF04542"/>
    </source>
</evidence>
<feature type="region of interest" description="Disordered" evidence="6">
    <location>
        <begin position="186"/>
        <end position="214"/>
    </location>
</feature>
<keyword evidence="2" id="KW-0805">Transcription regulation</keyword>
<name>A0ABQ2HTA0_9MICO</name>
<comment type="similarity">
    <text evidence="1">Belongs to the sigma-70 factor family. ECF subfamily.</text>
</comment>
<feature type="domain" description="RNA polymerase sigma-70 region 2" evidence="7">
    <location>
        <begin position="46"/>
        <end position="108"/>
    </location>
</feature>
<dbReference type="InterPro" id="IPR013249">
    <property type="entry name" value="RNA_pol_sigma70_r4_t2"/>
</dbReference>
<dbReference type="Pfam" id="PF04542">
    <property type="entry name" value="Sigma70_r2"/>
    <property type="match status" value="1"/>
</dbReference>
<dbReference type="NCBIfam" id="TIGR02937">
    <property type="entry name" value="sigma70-ECF"/>
    <property type="match status" value="1"/>
</dbReference>
<evidence type="ECO:0000256" key="1">
    <source>
        <dbReference type="ARBA" id="ARBA00010641"/>
    </source>
</evidence>
<keyword evidence="4" id="KW-0238">DNA-binding</keyword>
<dbReference type="Gene3D" id="1.10.1740.10">
    <property type="match status" value="1"/>
</dbReference>
<dbReference type="PANTHER" id="PTHR43133">
    <property type="entry name" value="RNA POLYMERASE ECF-TYPE SIGMA FACTO"/>
    <property type="match status" value="1"/>
</dbReference>
<evidence type="ECO:0000256" key="3">
    <source>
        <dbReference type="ARBA" id="ARBA00023082"/>
    </source>
</evidence>
<keyword evidence="10" id="KW-1185">Reference proteome</keyword>
<dbReference type="InterPro" id="IPR036388">
    <property type="entry name" value="WH-like_DNA-bd_sf"/>
</dbReference>
<dbReference type="EMBL" id="BMNZ01000002">
    <property type="protein sequence ID" value="GGM90180.1"/>
    <property type="molecule type" value="Genomic_DNA"/>
</dbReference>
<feature type="compositionally biased region" description="Low complexity" evidence="6">
    <location>
        <begin position="11"/>
        <end position="24"/>
    </location>
</feature>
<organism evidence="9 10">
    <name type="scientific">Terrabacter tumescens</name>
    <dbReference type="NCBI Taxonomy" id="60443"/>
    <lineage>
        <taxon>Bacteria</taxon>
        <taxon>Bacillati</taxon>
        <taxon>Actinomycetota</taxon>
        <taxon>Actinomycetes</taxon>
        <taxon>Micrococcales</taxon>
        <taxon>Intrasporangiaceae</taxon>
        <taxon>Terrabacter</taxon>
    </lineage>
</organism>
<evidence type="ECO:0000256" key="5">
    <source>
        <dbReference type="ARBA" id="ARBA00023163"/>
    </source>
</evidence>
<evidence type="ECO:0000313" key="10">
    <source>
        <dbReference type="Proteomes" id="UP000623461"/>
    </source>
</evidence>
<dbReference type="InterPro" id="IPR007627">
    <property type="entry name" value="RNA_pol_sigma70_r2"/>
</dbReference>
<dbReference type="InterPro" id="IPR014325">
    <property type="entry name" value="RNA_pol_sigma-E_actinobac"/>
</dbReference>
<proteinExistence type="inferred from homology"/>
<accession>A0ABQ2HTA0</accession>
<evidence type="ECO:0000256" key="2">
    <source>
        <dbReference type="ARBA" id="ARBA00023015"/>
    </source>
</evidence>
<protein>
    <recommendedName>
        <fullName evidence="11">RNA polymerase sigma-70 factor (Sigma-E family)</fullName>
    </recommendedName>
</protein>
<gene>
    <name evidence="9" type="ORF">GCM10009721_14470</name>
</gene>